<dbReference type="InterPro" id="IPR006690">
    <property type="entry name" value="OMPA-like_CS"/>
</dbReference>
<comment type="subcellular location">
    <subcellularLocation>
        <location evidence="1">Membrane</location>
    </subcellularLocation>
</comment>
<evidence type="ECO:0000313" key="7">
    <source>
        <dbReference type="Proteomes" id="UP000007374"/>
    </source>
</evidence>
<comment type="caution">
    <text evidence="6">The sequence shown here is derived from an EMBL/GenBank/DDBJ whole genome shotgun (WGS) entry which is preliminary data.</text>
</comment>
<dbReference type="PANTHER" id="PTHR30329:SF21">
    <property type="entry name" value="LIPOPROTEIN YIAD-RELATED"/>
    <property type="match status" value="1"/>
</dbReference>
<organism evidence="6 7">
    <name type="scientific">Nitratireductor indicus C115</name>
    <dbReference type="NCBI Taxonomy" id="1231190"/>
    <lineage>
        <taxon>Bacteria</taxon>
        <taxon>Pseudomonadati</taxon>
        <taxon>Pseudomonadota</taxon>
        <taxon>Alphaproteobacteria</taxon>
        <taxon>Hyphomicrobiales</taxon>
        <taxon>Phyllobacteriaceae</taxon>
        <taxon>Nitratireductor</taxon>
    </lineage>
</organism>
<keyword evidence="7" id="KW-1185">Reference proteome</keyword>
<dbReference type="PROSITE" id="PS01068">
    <property type="entry name" value="OMPA_1"/>
    <property type="match status" value="1"/>
</dbReference>
<evidence type="ECO:0000259" key="5">
    <source>
        <dbReference type="PROSITE" id="PS51123"/>
    </source>
</evidence>
<sequence>MLNRRQMLGAAIAACLMPGAAMAQSSMPSASQIQRRLEVAPAQRVRPQDRVTVQELKRRPDLRRRAPSIDIQAINFEFDSAEVPRSQYRKVAQIADALKQLRRRRPGTVVLLEGHTDAVGSFGYNQRLSEQRAASLRRTLVRQFGVPARMMETVGYGEEFLLVPTQNENWRNRRVTLRRIDDFIR</sequence>
<dbReference type="Pfam" id="PF00691">
    <property type="entry name" value="OmpA"/>
    <property type="match status" value="1"/>
</dbReference>
<dbReference type="OrthoDB" id="9792021at2"/>
<gene>
    <name evidence="6" type="ORF">NA8A_03880</name>
</gene>
<dbReference type="GO" id="GO:0009279">
    <property type="term" value="C:cell outer membrane"/>
    <property type="evidence" value="ECO:0007669"/>
    <property type="project" value="InterPro"/>
</dbReference>
<keyword evidence="2 3" id="KW-0472">Membrane</keyword>
<dbReference type="EMBL" id="AMSI01000002">
    <property type="protein sequence ID" value="EKF43918.1"/>
    <property type="molecule type" value="Genomic_DNA"/>
</dbReference>
<reference evidence="6 7" key="1">
    <citation type="journal article" date="2012" name="J. Bacteriol.">
        <title>Genome Sequence of Nitratireductor indicus Type Strain C115.</title>
        <authorList>
            <person name="Lai Q."/>
            <person name="Li G."/>
            <person name="Yu Z."/>
            <person name="Shao Z."/>
        </authorList>
    </citation>
    <scope>NUCLEOTIDE SEQUENCE [LARGE SCALE GENOMIC DNA]</scope>
    <source>
        <strain evidence="6 7">C115</strain>
    </source>
</reference>
<evidence type="ECO:0000256" key="4">
    <source>
        <dbReference type="SAM" id="SignalP"/>
    </source>
</evidence>
<dbReference type="InterPro" id="IPR006665">
    <property type="entry name" value="OmpA-like"/>
</dbReference>
<name>K2N8U1_9HYPH</name>
<dbReference type="PATRIC" id="fig|1231190.3.peg.813"/>
<dbReference type="PANTHER" id="PTHR30329">
    <property type="entry name" value="STATOR ELEMENT OF FLAGELLAR MOTOR COMPLEX"/>
    <property type="match status" value="1"/>
</dbReference>
<dbReference type="InterPro" id="IPR050330">
    <property type="entry name" value="Bact_OuterMem_StrucFunc"/>
</dbReference>
<dbReference type="RefSeq" id="WP_009756053.1">
    <property type="nucleotide sequence ID" value="NZ_AMSI01000002.1"/>
</dbReference>
<dbReference type="eggNOG" id="COG2885">
    <property type="taxonomic scope" value="Bacteria"/>
</dbReference>
<dbReference type="AlphaFoldDB" id="K2N8U1"/>
<feature type="domain" description="OmpA-like" evidence="5">
    <location>
        <begin position="63"/>
        <end position="185"/>
    </location>
</feature>
<feature type="signal peptide" evidence="4">
    <location>
        <begin position="1"/>
        <end position="23"/>
    </location>
</feature>
<evidence type="ECO:0000313" key="6">
    <source>
        <dbReference type="EMBL" id="EKF43918.1"/>
    </source>
</evidence>
<evidence type="ECO:0000256" key="3">
    <source>
        <dbReference type="PROSITE-ProRule" id="PRU00473"/>
    </source>
</evidence>
<dbReference type="Proteomes" id="UP000007374">
    <property type="component" value="Unassembled WGS sequence"/>
</dbReference>
<feature type="chain" id="PRO_5003861918" evidence="4">
    <location>
        <begin position="24"/>
        <end position="185"/>
    </location>
</feature>
<dbReference type="CDD" id="cd07185">
    <property type="entry name" value="OmpA_C-like"/>
    <property type="match status" value="1"/>
</dbReference>
<evidence type="ECO:0000256" key="2">
    <source>
        <dbReference type="ARBA" id="ARBA00023136"/>
    </source>
</evidence>
<protein>
    <submittedName>
        <fullName evidence="6">OmpA/MotB domain-containing protein</fullName>
    </submittedName>
</protein>
<accession>K2N8U1</accession>
<proteinExistence type="predicted"/>
<dbReference type="SUPFAM" id="SSF103088">
    <property type="entry name" value="OmpA-like"/>
    <property type="match status" value="1"/>
</dbReference>
<keyword evidence="4" id="KW-0732">Signal</keyword>
<dbReference type="Gene3D" id="3.30.1330.60">
    <property type="entry name" value="OmpA-like domain"/>
    <property type="match status" value="1"/>
</dbReference>
<evidence type="ECO:0000256" key="1">
    <source>
        <dbReference type="ARBA" id="ARBA00004370"/>
    </source>
</evidence>
<dbReference type="STRING" id="721133.SAMN05216176_101540"/>
<dbReference type="InterPro" id="IPR036737">
    <property type="entry name" value="OmpA-like_sf"/>
</dbReference>
<dbReference type="PROSITE" id="PS51123">
    <property type="entry name" value="OMPA_2"/>
    <property type="match status" value="1"/>
</dbReference>